<dbReference type="InterPro" id="IPR010614">
    <property type="entry name" value="RAD3-like_helicase_DEAD"/>
</dbReference>
<dbReference type="SUPFAM" id="SSF52540">
    <property type="entry name" value="P-loop containing nucleoside triphosphate hydrolases"/>
    <property type="match status" value="1"/>
</dbReference>
<accession>A0A022PLS1</accession>
<keyword evidence="7 11" id="KW-0408">Iron</keyword>
<dbReference type="GO" id="GO:0016887">
    <property type="term" value="F:ATP hydrolysis activity"/>
    <property type="evidence" value="ECO:0007669"/>
    <property type="project" value="RHEA"/>
</dbReference>
<dbReference type="InterPro" id="IPR045028">
    <property type="entry name" value="DinG/Rad3-like"/>
</dbReference>
<dbReference type="GO" id="GO:0009432">
    <property type="term" value="P:SOS response"/>
    <property type="evidence" value="ECO:0007669"/>
    <property type="project" value="TreeGrafter"/>
</dbReference>
<dbReference type="SMART" id="SM00487">
    <property type="entry name" value="DEXDc"/>
    <property type="match status" value="1"/>
</dbReference>
<dbReference type="GO" id="GO:0005524">
    <property type="term" value="F:ATP binding"/>
    <property type="evidence" value="ECO:0007669"/>
    <property type="project" value="UniProtKB-UniRule"/>
</dbReference>
<dbReference type="GO" id="GO:0006281">
    <property type="term" value="P:DNA repair"/>
    <property type="evidence" value="ECO:0007669"/>
    <property type="project" value="TreeGrafter"/>
</dbReference>
<dbReference type="SMART" id="SM00491">
    <property type="entry name" value="HELICc2"/>
    <property type="match status" value="1"/>
</dbReference>
<sequence>MNTKKTKMTAAEQTQLAYTSFLTAKGLTARSGQQDMMAFCSSFISNSPAQSDALRIGVVEAGTGTGKTLGYCLPLIPLAKEKGNTLILSTATVALQEQIVNKDLPEIQTKAGLNFTYAMAKGRGRYFCLLRCKVHMDNEINAYGYARKDVNDLHHAFTAKSWNGERDSYLEEIGEKTWSKVNAVASQCPKKNCPHYDKCPFFTARREMESVDVVVANHDIILSDLSLGGGVIMPFPKDVIYVFDEGHHIADKAIDHFAASASLDHNARFMGDVVDMVMNLPEFYGQKMQDHVYSLSENASISSNELKEVRNTLLRSLSWRNETNNIDIYRFPEGYVPHDVCDLFIPIRKTLNTMLSIVRKMTVIVDESGNKVTQEDMAQHKIVVGELSNRFESLLDAINSFANHKKGDHVIPIARWVNVRREANKSEVILHSSPIHAGDQLYSKLWSKAYGALITSATIRSLGKFDSFLNKAGLPQDTPTLIAQSPFDYEKNGVLFVPKMRSTPTDQEAHTAEVRDILPKLVFRLKGCLVLFSSRKQMTEVHDGMLEEVKQHILMQGTLPKREIIARHKLNVDRDLPSVIFGMASFSEGVDLPGDYCDNVIIAKLPFSVPTDPVSQTLTEWMNKAGRDTFYEITVPNACIKLIQAVGRLIRTEQDTGAVTILDTRIKFKKYGQDILNSLPPFRRVIR</sequence>
<comment type="cofactor">
    <cofactor evidence="11">
        <name>[4Fe-4S] cluster</name>
        <dbReference type="ChEBI" id="CHEBI:49883"/>
    </cofactor>
    <text evidence="11">Binds 1 [4Fe-4S] cluster.</text>
</comment>
<keyword evidence="6 11" id="KW-0067">ATP-binding</keyword>
<dbReference type="RefSeq" id="WP_072164756.1">
    <property type="nucleotide sequence ID" value="NZ_CAWLTM010000106.1"/>
</dbReference>
<keyword evidence="3 11" id="KW-0547">Nucleotide-binding</keyword>
<evidence type="ECO:0000256" key="8">
    <source>
        <dbReference type="ARBA" id="ARBA00023014"/>
    </source>
</evidence>
<dbReference type="InterPro" id="IPR006555">
    <property type="entry name" value="ATP-dep_Helicase_C"/>
</dbReference>
<dbReference type="Proteomes" id="UP000023464">
    <property type="component" value="Unassembled WGS sequence"/>
</dbReference>
<comment type="similarity">
    <text evidence="11">Belongs to the helicase family. DinG subfamily. Type 1 sub-subfamily.</text>
</comment>
<organism evidence="13 14">
    <name type="scientific">Photorhabdus aegyptia</name>
    <dbReference type="NCBI Taxonomy" id="2805098"/>
    <lineage>
        <taxon>Bacteria</taxon>
        <taxon>Pseudomonadati</taxon>
        <taxon>Pseudomonadota</taxon>
        <taxon>Gammaproteobacteria</taxon>
        <taxon>Enterobacterales</taxon>
        <taxon>Morganellaceae</taxon>
        <taxon>Photorhabdus</taxon>
    </lineage>
</organism>
<keyword evidence="5 11" id="KW-0347">Helicase</keyword>
<dbReference type="GO" id="GO:0046872">
    <property type="term" value="F:metal ion binding"/>
    <property type="evidence" value="ECO:0007669"/>
    <property type="project" value="UniProtKB-KW"/>
</dbReference>
<feature type="domain" description="Helicase ATP-binding" evidence="12">
    <location>
        <begin position="19"/>
        <end position="291"/>
    </location>
</feature>
<evidence type="ECO:0000259" key="12">
    <source>
        <dbReference type="PROSITE" id="PS51193"/>
    </source>
</evidence>
<evidence type="ECO:0000256" key="10">
    <source>
        <dbReference type="ARBA" id="ARBA00023235"/>
    </source>
</evidence>
<reference evidence="13 14" key="1">
    <citation type="submission" date="2014-03" db="EMBL/GenBank/DDBJ databases">
        <title>Draft Genome of Photorhabdus luminescens BA1, an Egyptian Isolate.</title>
        <authorList>
            <person name="Ghazal S."/>
            <person name="Hurst S.G.IV."/>
            <person name="Morris K."/>
            <person name="Thomas K."/>
            <person name="Tisa L.S."/>
        </authorList>
    </citation>
    <scope>NUCLEOTIDE SEQUENCE [LARGE SCALE GENOMIC DNA]</scope>
    <source>
        <strain evidence="13 14">BA1</strain>
    </source>
</reference>
<comment type="caution">
    <text evidence="13">The sequence shown here is derived from an EMBL/GenBank/DDBJ whole genome shotgun (WGS) entry which is preliminary data.</text>
</comment>
<dbReference type="GO" id="GO:0003677">
    <property type="term" value="F:DNA binding"/>
    <property type="evidence" value="ECO:0007669"/>
    <property type="project" value="UniProtKB-UniRule"/>
</dbReference>
<evidence type="ECO:0000313" key="14">
    <source>
        <dbReference type="Proteomes" id="UP000023464"/>
    </source>
</evidence>
<keyword evidence="8 11" id="KW-0411">Iron-sulfur</keyword>
<keyword evidence="2 11" id="KW-0479">Metal-binding</keyword>
<dbReference type="GO" id="GO:0033677">
    <property type="term" value="F:DNA/RNA helicase activity"/>
    <property type="evidence" value="ECO:0007669"/>
    <property type="project" value="TreeGrafter"/>
</dbReference>
<dbReference type="InterPro" id="IPR039000">
    <property type="entry name" value="DinG_proteobact"/>
</dbReference>
<feature type="binding site" evidence="11">
    <location>
        <position position="128"/>
    </location>
    <ligand>
        <name>[4Fe-4S] cluster</name>
        <dbReference type="ChEBI" id="CHEBI:49883"/>
    </ligand>
</feature>
<keyword evidence="14" id="KW-1185">Reference proteome</keyword>
<dbReference type="Pfam" id="PF13307">
    <property type="entry name" value="Helicase_C_2"/>
    <property type="match status" value="1"/>
</dbReference>
<gene>
    <name evidence="11" type="primary">dinG</name>
    <name evidence="13" type="ORF">BA1DRAFT_00855</name>
</gene>
<dbReference type="EMBL" id="JFGV01000009">
    <property type="protein sequence ID" value="EYU16571.1"/>
    <property type="molecule type" value="Genomic_DNA"/>
</dbReference>
<feature type="binding site" evidence="11">
    <location>
        <position position="188"/>
    </location>
    <ligand>
        <name>[4Fe-4S] cluster</name>
        <dbReference type="ChEBI" id="CHEBI:49883"/>
    </ligand>
</feature>
<evidence type="ECO:0000256" key="11">
    <source>
        <dbReference type="HAMAP-Rule" id="MF_02205"/>
    </source>
</evidence>
<evidence type="ECO:0000313" key="13">
    <source>
        <dbReference type="EMBL" id="EYU16571.1"/>
    </source>
</evidence>
<evidence type="ECO:0000256" key="7">
    <source>
        <dbReference type="ARBA" id="ARBA00023004"/>
    </source>
</evidence>
<keyword evidence="4 11" id="KW-0378">Hydrolase</keyword>
<dbReference type="PROSITE" id="PS51193">
    <property type="entry name" value="HELICASE_ATP_BIND_2"/>
    <property type="match status" value="1"/>
</dbReference>
<comment type="function">
    <text evidence="11">DNA-dependent ATPase and 5'-3' DNA helicase. Unwinds D-loops, R-loops, forked DNA and G-quadruplex DNA.</text>
</comment>
<dbReference type="NCBIfam" id="NF008729">
    <property type="entry name" value="PRK11747.1"/>
    <property type="match status" value="1"/>
</dbReference>
<dbReference type="AlphaFoldDB" id="A0A022PLS1"/>
<dbReference type="PANTHER" id="PTHR11472">
    <property type="entry name" value="DNA REPAIR DEAD HELICASE RAD3/XP-D SUBFAMILY MEMBER"/>
    <property type="match status" value="1"/>
</dbReference>
<dbReference type="PANTHER" id="PTHR11472:SF59">
    <property type="entry name" value="ATP-DEPENDENT DNA HELICASE DING"/>
    <property type="match status" value="1"/>
</dbReference>
<dbReference type="InterPro" id="IPR027417">
    <property type="entry name" value="P-loop_NTPase"/>
</dbReference>
<dbReference type="InterPro" id="IPR014001">
    <property type="entry name" value="Helicase_ATP-bd"/>
</dbReference>
<evidence type="ECO:0000256" key="6">
    <source>
        <dbReference type="ARBA" id="ARBA00022840"/>
    </source>
</evidence>
<dbReference type="PATRIC" id="fig|1393736.3.peg.880"/>
<dbReference type="HAMAP" id="MF_02205">
    <property type="entry name" value="DinG_proteobact"/>
    <property type="match status" value="1"/>
</dbReference>
<keyword evidence="9 11" id="KW-0238">DNA-binding</keyword>
<feature type="binding site" evidence="11">
    <location>
        <position position="193"/>
    </location>
    <ligand>
        <name>[4Fe-4S] cluster</name>
        <dbReference type="ChEBI" id="CHEBI:49883"/>
    </ligand>
</feature>
<protein>
    <recommendedName>
        <fullName evidence="11">ATP-dependent DNA helicase DinG</fullName>
        <ecNumber evidence="11">5.6.2.3</ecNumber>
    </recommendedName>
    <alternativeName>
        <fullName evidence="11">DNA 5'-3' helicase DinG</fullName>
    </alternativeName>
</protein>
<dbReference type="GO" id="GO:0043139">
    <property type="term" value="F:5'-3' DNA helicase activity"/>
    <property type="evidence" value="ECO:0007669"/>
    <property type="project" value="UniProtKB-UniRule"/>
</dbReference>
<evidence type="ECO:0000256" key="4">
    <source>
        <dbReference type="ARBA" id="ARBA00022801"/>
    </source>
</evidence>
<evidence type="ECO:0000256" key="5">
    <source>
        <dbReference type="ARBA" id="ARBA00022806"/>
    </source>
</evidence>
<feature type="binding site" evidence="11">
    <location>
        <position position="199"/>
    </location>
    <ligand>
        <name>[4Fe-4S] cluster</name>
        <dbReference type="ChEBI" id="CHEBI:49883"/>
    </ligand>
</feature>
<name>A0A022PLS1_9GAMM</name>
<evidence type="ECO:0000256" key="1">
    <source>
        <dbReference type="ARBA" id="ARBA00022485"/>
    </source>
</evidence>
<dbReference type="EC" id="5.6.2.3" evidence="11"/>
<dbReference type="GO" id="GO:0051539">
    <property type="term" value="F:4 iron, 4 sulfur cluster binding"/>
    <property type="evidence" value="ECO:0007669"/>
    <property type="project" value="UniProtKB-UniRule"/>
</dbReference>
<evidence type="ECO:0000256" key="9">
    <source>
        <dbReference type="ARBA" id="ARBA00023125"/>
    </source>
</evidence>
<proteinExistence type="inferred from homology"/>
<dbReference type="InterPro" id="IPR014013">
    <property type="entry name" value="Helic_SF1/SF2_ATP-bd_DinG/Rad3"/>
</dbReference>
<evidence type="ECO:0000256" key="3">
    <source>
        <dbReference type="ARBA" id="ARBA00022741"/>
    </source>
</evidence>
<keyword evidence="10 11" id="KW-0413">Isomerase</keyword>
<keyword evidence="1 11" id="KW-0004">4Fe-4S</keyword>
<dbReference type="Gene3D" id="3.40.50.300">
    <property type="entry name" value="P-loop containing nucleotide triphosphate hydrolases"/>
    <property type="match status" value="2"/>
</dbReference>
<dbReference type="Pfam" id="PF06733">
    <property type="entry name" value="DEAD_2"/>
    <property type="match status" value="1"/>
</dbReference>
<comment type="catalytic activity">
    <reaction evidence="11">
        <text>ATP + H2O = ADP + phosphate + H(+)</text>
        <dbReference type="Rhea" id="RHEA:13065"/>
        <dbReference type="ChEBI" id="CHEBI:15377"/>
        <dbReference type="ChEBI" id="CHEBI:15378"/>
        <dbReference type="ChEBI" id="CHEBI:30616"/>
        <dbReference type="ChEBI" id="CHEBI:43474"/>
        <dbReference type="ChEBI" id="CHEBI:456216"/>
        <dbReference type="EC" id="5.6.2.3"/>
    </reaction>
</comment>
<evidence type="ECO:0000256" key="2">
    <source>
        <dbReference type="ARBA" id="ARBA00022723"/>
    </source>
</evidence>